<keyword evidence="3 5" id="KW-0520">NAD</keyword>
<evidence type="ECO:0000259" key="8">
    <source>
        <dbReference type="Pfam" id="PF11890"/>
    </source>
</evidence>
<evidence type="ECO:0000256" key="5">
    <source>
        <dbReference type="HAMAP-Rule" id="MF_01825"/>
    </source>
</evidence>
<organism evidence="9 10">
    <name type="scientific">Marinobacterium lutimaris</name>
    <dbReference type="NCBI Taxonomy" id="568106"/>
    <lineage>
        <taxon>Bacteria</taxon>
        <taxon>Pseudomonadati</taxon>
        <taxon>Pseudomonadota</taxon>
        <taxon>Gammaproteobacteria</taxon>
        <taxon>Oceanospirillales</taxon>
        <taxon>Oceanospirillaceae</taxon>
        <taxon>Marinobacterium</taxon>
    </lineage>
</organism>
<dbReference type="GO" id="GO:0046983">
    <property type="term" value="F:protein dimerization activity"/>
    <property type="evidence" value="ECO:0007669"/>
    <property type="project" value="InterPro"/>
</dbReference>
<evidence type="ECO:0000256" key="4">
    <source>
        <dbReference type="ARBA" id="ARBA00023096"/>
    </source>
</evidence>
<comment type="caution">
    <text evidence="5">Lacks conserved residue(s) required for the propagation of feature annotation.</text>
</comment>
<keyword evidence="10" id="KW-1185">Reference proteome</keyword>
<dbReference type="UniPathway" id="UPA00244">
    <property type="reaction ID" value="UER00310"/>
</dbReference>
<dbReference type="NCBIfam" id="NF001309">
    <property type="entry name" value="PRK00257.1"/>
    <property type="match status" value="1"/>
</dbReference>
<dbReference type="PANTHER" id="PTHR42938:SF9">
    <property type="entry name" value="FORMATE DEHYDROGENASE 1"/>
    <property type="match status" value="1"/>
</dbReference>
<feature type="binding site" evidence="5">
    <location>
        <position position="236"/>
    </location>
    <ligand>
        <name>NAD(+)</name>
        <dbReference type="ChEBI" id="CHEBI:57540"/>
    </ligand>
</feature>
<dbReference type="PANTHER" id="PTHR42938">
    <property type="entry name" value="FORMATE DEHYDROGENASE 1"/>
    <property type="match status" value="1"/>
</dbReference>
<evidence type="ECO:0000256" key="1">
    <source>
        <dbReference type="ARBA" id="ARBA00022490"/>
    </source>
</evidence>
<feature type="active site" evidence="5">
    <location>
        <position position="241"/>
    </location>
</feature>
<comment type="pathway">
    <text evidence="5">Cofactor biosynthesis; pyridoxine 5'-phosphate biosynthesis; pyridoxine 5'-phosphate from D-erythrose 4-phosphate: step 2/5.</text>
</comment>
<dbReference type="InterPro" id="IPR020921">
    <property type="entry name" value="Erythronate-4-P_DHase"/>
</dbReference>
<evidence type="ECO:0000256" key="3">
    <source>
        <dbReference type="ARBA" id="ARBA00023027"/>
    </source>
</evidence>
<dbReference type="HAMAP" id="MF_01825">
    <property type="entry name" value="PdxB"/>
    <property type="match status" value="1"/>
</dbReference>
<evidence type="ECO:0000256" key="2">
    <source>
        <dbReference type="ARBA" id="ARBA00023002"/>
    </source>
</evidence>
<dbReference type="EC" id="1.1.1.290" evidence="5"/>
<comment type="subcellular location">
    <subcellularLocation>
        <location evidence="5">Cytoplasm</location>
    </subcellularLocation>
</comment>
<dbReference type="GO" id="GO:0005829">
    <property type="term" value="C:cytosol"/>
    <property type="evidence" value="ECO:0007669"/>
    <property type="project" value="TreeGrafter"/>
</dbReference>
<dbReference type="Pfam" id="PF00389">
    <property type="entry name" value="2-Hacid_dh"/>
    <property type="match status" value="1"/>
</dbReference>
<feature type="binding site" evidence="5">
    <location>
        <position position="150"/>
    </location>
    <ligand>
        <name>NAD(+)</name>
        <dbReference type="ChEBI" id="CHEBI:57540"/>
    </ligand>
</feature>
<feature type="binding site" evidence="5">
    <location>
        <position position="49"/>
    </location>
    <ligand>
        <name>substrate</name>
    </ligand>
</feature>
<protein>
    <recommendedName>
        <fullName evidence="5">Erythronate-4-phosphate dehydrogenase</fullName>
        <ecNumber evidence="5">1.1.1.290</ecNumber>
    </recommendedName>
</protein>
<feature type="active site" evidence="5">
    <location>
        <position position="212"/>
    </location>
</feature>
<sequence length="382" mass="41990">MNGRLKIVADENIPALEPLFAELGDLVRLPGRSMSASDLADADLLLVRSVTAVNADLLAGSPVGFVGTATIGTDHLDIGWLENKGIQWCSAPGCNADSVVEYVLSVLWHLADEQGFDPLSRSFAVIGAGNVGGRLVERLRALGIKVLVCDPPRADREGPEGFVSLDQALAEADFISMHTPLVRDGEHPSYHLLNGSNLDKIRRGAILLNAGRGPVIDNLALEAFMQRRSDVSLVLDVWEHEPAVSPALARHCRIATPHIAGYSLDGKIRGTWMLYREVCRWLGREAVLPFESVLPMPQVERICCNGYLSPLKPIALTYDPYRDDRALRATLVLPEAEQRLAFDRLRKEYPVRREFSSLEVEGLEDESQAELLSGLGFRRPMA</sequence>
<reference evidence="9 10" key="1">
    <citation type="submission" date="2016-10" db="EMBL/GenBank/DDBJ databases">
        <authorList>
            <person name="de Groot N.N."/>
        </authorList>
    </citation>
    <scope>NUCLEOTIDE SEQUENCE [LARGE SCALE GENOMIC DNA]</scope>
    <source>
        <strain evidence="9 10">DSM 22012</strain>
    </source>
</reference>
<keyword evidence="1 5" id="KW-0963">Cytoplasm</keyword>
<feature type="active site" description="Proton donor" evidence="5">
    <location>
        <position position="258"/>
    </location>
</feature>
<dbReference type="GO" id="GO:0033711">
    <property type="term" value="F:4-phosphoerythronate dehydrogenase activity"/>
    <property type="evidence" value="ECO:0007669"/>
    <property type="project" value="UniProtKB-EC"/>
</dbReference>
<dbReference type="Pfam" id="PF02826">
    <property type="entry name" value="2-Hacid_dh_C"/>
    <property type="match status" value="1"/>
</dbReference>
<dbReference type="Gene3D" id="3.40.50.720">
    <property type="entry name" value="NAD(P)-binding Rossmann-like Domain"/>
    <property type="match status" value="2"/>
</dbReference>
<comment type="subunit">
    <text evidence="5">Homodimer.</text>
</comment>
<evidence type="ECO:0000259" key="7">
    <source>
        <dbReference type="Pfam" id="PF02826"/>
    </source>
</evidence>
<feature type="domain" description="D-isomer specific 2-hydroxyacid dehydrogenase catalytic" evidence="6">
    <location>
        <begin position="36"/>
        <end position="261"/>
    </location>
</feature>
<dbReference type="InterPro" id="IPR038251">
    <property type="entry name" value="PdxB_dimer_sf"/>
</dbReference>
<comment type="function">
    <text evidence="5">Catalyzes the oxidation of erythronate-4-phosphate to 3-hydroxy-2-oxo-4-phosphonooxybutanoate.</text>
</comment>
<feature type="binding site" evidence="5">
    <location>
        <position position="70"/>
    </location>
    <ligand>
        <name>substrate</name>
    </ligand>
</feature>
<dbReference type="GO" id="GO:0008615">
    <property type="term" value="P:pyridoxine biosynthetic process"/>
    <property type="evidence" value="ECO:0007669"/>
    <property type="project" value="UniProtKB-UniRule"/>
</dbReference>
<dbReference type="Pfam" id="PF11890">
    <property type="entry name" value="DUF3410"/>
    <property type="match status" value="1"/>
</dbReference>
<dbReference type="InterPro" id="IPR036291">
    <property type="entry name" value="NAD(P)-bd_dom_sf"/>
</dbReference>
<dbReference type="EMBL" id="FNVQ01000001">
    <property type="protein sequence ID" value="SEF69441.1"/>
    <property type="molecule type" value="Genomic_DNA"/>
</dbReference>
<feature type="binding site" evidence="5">
    <location>
        <position position="261"/>
    </location>
    <ligand>
        <name>NAD(+)</name>
        <dbReference type="ChEBI" id="CHEBI:57540"/>
    </ligand>
</feature>
<keyword evidence="4 5" id="KW-0664">Pyridoxine biosynthesis</keyword>
<evidence type="ECO:0000313" key="10">
    <source>
        <dbReference type="Proteomes" id="UP000236745"/>
    </source>
</evidence>
<accession>A0A1H5U590</accession>
<dbReference type="SUPFAM" id="SSF51735">
    <property type="entry name" value="NAD(P)-binding Rossmann-fold domains"/>
    <property type="match status" value="1"/>
</dbReference>
<evidence type="ECO:0000259" key="6">
    <source>
        <dbReference type="Pfam" id="PF00389"/>
    </source>
</evidence>
<dbReference type="AlphaFoldDB" id="A0A1H5U590"/>
<proteinExistence type="inferred from homology"/>
<feature type="domain" description="Erythronate-4-phosphate dehydrogenase dimerisation" evidence="8">
    <location>
        <begin position="314"/>
        <end position="376"/>
    </location>
</feature>
<dbReference type="InterPro" id="IPR006139">
    <property type="entry name" value="D-isomer_2_OHA_DH_cat_dom"/>
</dbReference>
<name>A0A1H5U590_9GAMM</name>
<dbReference type="InterPro" id="IPR024531">
    <property type="entry name" value="Erythronate-4-P_DHase_dimer"/>
</dbReference>
<dbReference type="InterPro" id="IPR006140">
    <property type="entry name" value="D-isomer_DH_NAD-bd"/>
</dbReference>
<gene>
    <name evidence="5" type="primary">pdxB</name>
    <name evidence="9" type="ORF">SAMN05444390_101249</name>
</gene>
<feature type="binding site" evidence="5">
    <location>
        <position position="262"/>
    </location>
    <ligand>
        <name>substrate</name>
    </ligand>
</feature>
<evidence type="ECO:0000313" key="9">
    <source>
        <dbReference type="EMBL" id="SEF69441.1"/>
    </source>
</evidence>
<feature type="domain" description="D-isomer specific 2-hydroxyacid dehydrogenase NAD-binding" evidence="7">
    <location>
        <begin position="114"/>
        <end position="260"/>
    </location>
</feature>
<feature type="binding site" evidence="5">
    <location>
        <position position="179"/>
    </location>
    <ligand>
        <name>NAD(+)</name>
        <dbReference type="ChEBI" id="CHEBI:57540"/>
    </ligand>
</feature>
<comment type="similarity">
    <text evidence="5">Belongs to the D-isomer specific 2-hydroxyacid dehydrogenase family. PdxB subfamily.</text>
</comment>
<dbReference type="GO" id="GO:0051287">
    <property type="term" value="F:NAD binding"/>
    <property type="evidence" value="ECO:0007669"/>
    <property type="project" value="InterPro"/>
</dbReference>
<dbReference type="Gene3D" id="3.30.1370.170">
    <property type="match status" value="1"/>
</dbReference>
<dbReference type="CDD" id="cd12158">
    <property type="entry name" value="ErythrP_dh"/>
    <property type="match status" value="1"/>
</dbReference>
<dbReference type="RefSeq" id="WP_200826638.1">
    <property type="nucleotide sequence ID" value="NZ_FNVQ01000001.1"/>
</dbReference>
<keyword evidence="2 5" id="KW-0560">Oxidoreductase</keyword>
<dbReference type="Proteomes" id="UP000236745">
    <property type="component" value="Unassembled WGS sequence"/>
</dbReference>
<comment type="catalytic activity">
    <reaction evidence="5">
        <text>4-phospho-D-erythronate + NAD(+) = (R)-3-hydroxy-2-oxo-4-phosphooxybutanoate + NADH + H(+)</text>
        <dbReference type="Rhea" id="RHEA:18829"/>
        <dbReference type="ChEBI" id="CHEBI:15378"/>
        <dbReference type="ChEBI" id="CHEBI:57540"/>
        <dbReference type="ChEBI" id="CHEBI:57945"/>
        <dbReference type="ChEBI" id="CHEBI:58538"/>
        <dbReference type="ChEBI" id="CHEBI:58766"/>
        <dbReference type="EC" id="1.1.1.290"/>
    </reaction>
</comment>
<dbReference type="GO" id="GO:0036001">
    <property type="term" value="P:'de novo' pyridoxal 5'-phosphate biosynthetic process"/>
    <property type="evidence" value="ECO:0007669"/>
    <property type="project" value="TreeGrafter"/>
</dbReference>
<dbReference type="SUPFAM" id="SSF52283">
    <property type="entry name" value="Formate/glycerate dehydrogenase catalytic domain-like"/>
    <property type="match status" value="1"/>
</dbReference>